<dbReference type="AlphaFoldDB" id="A0A1H2XW97"/>
<dbReference type="Gene3D" id="1.10.3760.10">
    <property type="entry name" value="PgpA-like"/>
    <property type="match status" value="1"/>
</dbReference>
<dbReference type="CDD" id="cd06971">
    <property type="entry name" value="PgpA"/>
    <property type="match status" value="1"/>
</dbReference>
<dbReference type="Pfam" id="PF04608">
    <property type="entry name" value="PgpA"/>
    <property type="match status" value="1"/>
</dbReference>
<evidence type="ECO:0000313" key="2">
    <source>
        <dbReference type="EMBL" id="SDW97101.1"/>
    </source>
</evidence>
<accession>A0A1H2XW97</accession>
<sequence length="186" mass="21033">MNHDCPKSGWIPLLYDHTLRLLAQRGVTLMDIAEIAYELQRPYNEHLKKDQCLTSVEQVLKKREIQHAIITGIALDVLAEEKRLPNPLQLMMEIDEPLYGLDEILALSITNVYGTIGLTSFGYLDKIKIGILRDLNNRTGNVHVFLDDLVAGVAAAASARIAHENPDMERYREEEIDLIDKKEEGA</sequence>
<dbReference type="GO" id="GO:0008962">
    <property type="term" value="F:phosphatidylglycerophosphatase activity"/>
    <property type="evidence" value="ECO:0007669"/>
    <property type="project" value="InterPro"/>
</dbReference>
<dbReference type="InterPro" id="IPR036681">
    <property type="entry name" value="PgpA-like_sf"/>
</dbReference>
<protein>
    <submittedName>
        <fullName evidence="2">Phosphatidylglycerophosphatase A</fullName>
    </submittedName>
</protein>
<dbReference type="SUPFAM" id="SSF101307">
    <property type="entry name" value="YutG-like"/>
    <property type="match status" value="1"/>
</dbReference>
<dbReference type="InterPro" id="IPR026038">
    <property type="entry name" value="Put_PGPase"/>
</dbReference>
<proteinExistence type="predicted"/>
<dbReference type="OrthoDB" id="9793244at2"/>
<keyword evidence="3" id="KW-1185">Reference proteome</keyword>
<gene>
    <name evidence="2" type="ORF">SAMN05444487_10874</name>
</gene>
<evidence type="ECO:0000313" key="3">
    <source>
        <dbReference type="Proteomes" id="UP000198534"/>
    </source>
</evidence>
<dbReference type="GO" id="GO:0006629">
    <property type="term" value="P:lipid metabolic process"/>
    <property type="evidence" value="ECO:0007669"/>
    <property type="project" value="InterPro"/>
</dbReference>
<name>A0A1H2XW97_9BACL</name>
<reference evidence="2 3" key="1">
    <citation type="submission" date="2016-10" db="EMBL/GenBank/DDBJ databases">
        <authorList>
            <person name="de Groot N.N."/>
        </authorList>
    </citation>
    <scope>NUCLEOTIDE SEQUENCE [LARGE SCALE GENOMIC DNA]</scope>
    <source>
        <strain evidence="2 3">DSM 45610</strain>
    </source>
</reference>
<dbReference type="Proteomes" id="UP000198534">
    <property type="component" value="Unassembled WGS sequence"/>
</dbReference>
<evidence type="ECO:0000259" key="1">
    <source>
        <dbReference type="Pfam" id="PF04608"/>
    </source>
</evidence>
<dbReference type="STRING" id="1048340.SAMN05444487_10874"/>
<dbReference type="PIRSF" id="PIRSF019587">
    <property type="entry name" value="PGPase"/>
    <property type="match status" value="1"/>
</dbReference>
<dbReference type="InterPro" id="IPR007686">
    <property type="entry name" value="YutG/PgpA"/>
</dbReference>
<feature type="domain" description="YutG/PgpA" evidence="1">
    <location>
        <begin position="32"/>
        <end position="162"/>
    </location>
</feature>
<dbReference type="RefSeq" id="WP_091739653.1">
    <property type="nucleotide sequence ID" value="NZ_FNNQ01000008.1"/>
</dbReference>
<dbReference type="EMBL" id="FNNQ01000008">
    <property type="protein sequence ID" value="SDW97101.1"/>
    <property type="molecule type" value="Genomic_DNA"/>
</dbReference>
<organism evidence="2 3">
    <name type="scientific">Marininema mesophilum</name>
    <dbReference type="NCBI Taxonomy" id="1048340"/>
    <lineage>
        <taxon>Bacteria</taxon>
        <taxon>Bacillati</taxon>
        <taxon>Bacillota</taxon>
        <taxon>Bacilli</taxon>
        <taxon>Bacillales</taxon>
        <taxon>Thermoactinomycetaceae</taxon>
        <taxon>Marininema</taxon>
    </lineage>
</organism>